<evidence type="ECO:0000313" key="2">
    <source>
        <dbReference type="Proteomes" id="UP000727056"/>
    </source>
</evidence>
<sequence length="161" mass="17776">MDEGWREDRVASALRGENPAVLRRLDAGFAVLADAQFLPGHALLLGDDPTVRRFAELSREHRVAFLADVDRLAGAVEETCRTLDPACTGVDVELPGSGGPVAAVWPRYRWEPADLRDRSVRRYPEERWRDPFFALGRGHDGLRSALRAALDRSGEDGTAPS</sequence>
<dbReference type="Gene3D" id="3.30.428.10">
    <property type="entry name" value="HIT-like"/>
    <property type="match status" value="1"/>
</dbReference>
<dbReference type="SUPFAM" id="SSF54197">
    <property type="entry name" value="HIT-like"/>
    <property type="match status" value="1"/>
</dbReference>
<organism evidence="1 2">
    <name type="scientific">Streptomyces bohaiensis</name>
    <dbReference type="NCBI Taxonomy" id="1431344"/>
    <lineage>
        <taxon>Bacteria</taxon>
        <taxon>Bacillati</taxon>
        <taxon>Actinomycetota</taxon>
        <taxon>Actinomycetes</taxon>
        <taxon>Kitasatosporales</taxon>
        <taxon>Streptomycetaceae</taxon>
        <taxon>Streptomyces</taxon>
    </lineage>
</organism>
<evidence type="ECO:0000313" key="1">
    <source>
        <dbReference type="EMBL" id="NJQ16644.1"/>
    </source>
</evidence>
<dbReference type="GO" id="GO:0016787">
    <property type="term" value="F:hydrolase activity"/>
    <property type="evidence" value="ECO:0007669"/>
    <property type="project" value="UniProtKB-KW"/>
</dbReference>
<keyword evidence="1" id="KW-0378">Hydrolase</keyword>
<dbReference type="RefSeq" id="WP_168089361.1">
    <property type="nucleotide sequence ID" value="NZ_BHZH01000080.1"/>
</dbReference>
<reference evidence="1 2" key="1">
    <citation type="submission" date="2020-03" db="EMBL/GenBank/DDBJ databases">
        <title>Draft genome of Streptomyces sp. ventii, isolated from the Axial Seamount in the Pacific Ocean, and resequencing of the two type strains Streptomyces lonarensis strain NCL 716 and Streptomyces bohaiensis strain 11A07.</title>
        <authorList>
            <person name="Loughran R.M."/>
            <person name="Pfannmuller K.M."/>
            <person name="Wasson B.J."/>
            <person name="Deadmond M.C."/>
            <person name="Paddock B.E."/>
            <person name="Koyack M.J."/>
            <person name="Gallegos D.A."/>
            <person name="Mitchell E.A."/>
            <person name="Ushijima B."/>
            <person name="Saw J.H."/>
            <person name="Mcphail K.L."/>
            <person name="Videau P."/>
        </authorList>
    </citation>
    <scope>NUCLEOTIDE SEQUENCE [LARGE SCALE GENOMIC DNA]</scope>
    <source>
        <strain evidence="1 2">11A07</strain>
    </source>
</reference>
<keyword evidence="2" id="KW-1185">Reference proteome</keyword>
<accession>A0ABX1CHE8</accession>
<comment type="caution">
    <text evidence="1">The sequence shown here is derived from an EMBL/GenBank/DDBJ whole genome shotgun (WGS) entry which is preliminary data.</text>
</comment>
<proteinExistence type="predicted"/>
<dbReference type="InterPro" id="IPR036265">
    <property type="entry name" value="HIT-like_sf"/>
</dbReference>
<dbReference type="EMBL" id="JAAVJC010000176">
    <property type="protein sequence ID" value="NJQ16644.1"/>
    <property type="molecule type" value="Genomic_DNA"/>
</dbReference>
<name>A0ABX1CHE8_9ACTN</name>
<gene>
    <name evidence="1" type="ORF">HCN52_17305</name>
</gene>
<dbReference type="Proteomes" id="UP000727056">
    <property type="component" value="Unassembled WGS sequence"/>
</dbReference>
<protein>
    <submittedName>
        <fullName evidence="1">Diadenosine tetraphosphate hydrolase</fullName>
    </submittedName>
</protein>